<dbReference type="Proteomes" id="UP001235939">
    <property type="component" value="Chromosome 22"/>
</dbReference>
<organism evidence="2 3">
    <name type="scientific">Cordylochernes scorpioides</name>
    <dbReference type="NCBI Taxonomy" id="51811"/>
    <lineage>
        <taxon>Eukaryota</taxon>
        <taxon>Metazoa</taxon>
        <taxon>Ecdysozoa</taxon>
        <taxon>Arthropoda</taxon>
        <taxon>Chelicerata</taxon>
        <taxon>Arachnida</taxon>
        <taxon>Pseudoscorpiones</taxon>
        <taxon>Cheliferoidea</taxon>
        <taxon>Chernetidae</taxon>
        <taxon>Cordylochernes</taxon>
    </lineage>
</organism>
<evidence type="ECO:0000313" key="2">
    <source>
        <dbReference type="EMBL" id="UYV82805.1"/>
    </source>
</evidence>
<protein>
    <recommendedName>
        <fullName evidence="1">DUF5641 domain-containing protein</fullName>
    </recommendedName>
</protein>
<reference evidence="2 3" key="1">
    <citation type="submission" date="2022-03" db="EMBL/GenBank/DDBJ databases">
        <title>A chromosomal length assembly of Cordylochernes scorpioides.</title>
        <authorList>
            <person name="Zeh D."/>
            <person name="Zeh J."/>
        </authorList>
    </citation>
    <scope>NUCLEOTIDE SEQUENCE [LARGE SCALE GENOMIC DNA]</scope>
    <source>
        <strain evidence="2">IN4F17</strain>
        <tissue evidence="2">Whole Body</tissue>
    </source>
</reference>
<sequence>MLDLELAAVLANDGTKWKTIFPNNDINTVVETYPGRDGLMRVVSVRTSVGVLRGPLVKMVLLPVAPPDLDVHVVQAIIIMVGRNTRGHLRLFIGHDINKDQDGCMDYTEYTGVKRNIKQASIVEGGYRPENGCGMNALDQVKQTEGECLPADVPCGSLTPWIHSECLYEDINDLGELQCDVVAHFCDGARLSGTTAAI</sequence>
<dbReference type="Pfam" id="PF18701">
    <property type="entry name" value="DUF5641"/>
    <property type="match status" value="1"/>
</dbReference>
<evidence type="ECO:0000259" key="1">
    <source>
        <dbReference type="Pfam" id="PF18701"/>
    </source>
</evidence>
<proteinExistence type="predicted"/>
<dbReference type="InterPro" id="IPR040676">
    <property type="entry name" value="DUF5641"/>
</dbReference>
<feature type="domain" description="DUF5641" evidence="1">
    <location>
        <begin position="27"/>
        <end position="62"/>
    </location>
</feature>
<accession>A0ABY6LSV2</accession>
<dbReference type="EMBL" id="CP092884">
    <property type="protein sequence ID" value="UYV82805.1"/>
    <property type="molecule type" value="Genomic_DNA"/>
</dbReference>
<name>A0ABY6LSV2_9ARAC</name>
<gene>
    <name evidence="2" type="ORF">LAZ67_22000940</name>
</gene>
<keyword evidence="3" id="KW-1185">Reference proteome</keyword>
<evidence type="ECO:0000313" key="3">
    <source>
        <dbReference type="Proteomes" id="UP001235939"/>
    </source>
</evidence>